<dbReference type="Pfam" id="PF00582">
    <property type="entry name" value="Usp"/>
    <property type="match status" value="1"/>
</dbReference>
<dbReference type="InterPro" id="IPR006015">
    <property type="entry name" value="Universal_stress_UspA"/>
</dbReference>
<dbReference type="PATRIC" id="fig|1300349.4.peg.918"/>
<evidence type="ECO:0000259" key="2">
    <source>
        <dbReference type="Pfam" id="PF00582"/>
    </source>
</evidence>
<evidence type="ECO:0000313" key="3">
    <source>
        <dbReference type="EMBL" id="OBV11478.1"/>
    </source>
</evidence>
<dbReference type="PANTHER" id="PTHR46268:SF15">
    <property type="entry name" value="UNIVERSAL STRESS PROTEIN HP_0031"/>
    <property type="match status" value="1"/>
</dbReference>
<name>A0A1A7BG16_9SPHN</name>
<sequence length="271" mass="28884">MKSILLHIDHDPAMDARLQVALDIARATNGHITCLQAISYEVFAPGDFYGSAIAAAMPVIKDNAEKLRAQIETELANEGVAWDWRFLYGIAQHRLIEHSPLADLVIVGPSDTGDAGRGPSALVGDLVLKAPVPVLVVPQETKSLDVTAPVTVAWNGSAEAAHALRAAVPLLAAASKVHLVSVAEESGKRRFDFPALEGAQYLSRHGIECEVVEVPRGEANIADTLFSAAQLRGSGMLVMGAYGHSRLAEMLLGGVTRRMLTEPQLPILLAH</sequence>
<keyword evidence="4" id="KW-1185">Reference proteome</keyword>
<dbReference type="PRINTS" id="PR01438">
    <property type="entry name" value="UNVRSLSTRESS"/>
</dbReference>
<dbReference type="InterPro" id="IPR006016">
    <property type="entry name" value="UspA"/>
</dbReference>
<dbReference type="Proteomes" id="UP000092484">
    <property type="component" value="Unassembled WGS sequence"/>
</dbReference>
<dbReference type="AlphaFoldDB" id="A0A1A7BG16"/>
<comment type="similarity">
    <text evidence="1">Belongs to the universal stress protein A family.</text>
</comment>
<dbReference type="RefSeq" id="WP_068862653.1">
    <property type="nucleotide sequence ID" value="NZ_LZYB01000002.1"/>
</dbReference>
<reference evidence="3 4" key="1">
    <citation type="submission" date="2016-06" db="EMBL/GenBank/DDBJ databases">
        <title>Genome sequence of Porphyrobacter dokdonensis DSW-74.</title>
        <authorList>
            <person name="Kim J.F."/>
            <person name="Song J.Y."/>
        </authorList>
    </citation>
    <scope>NUCLEOTIDE SEQUENCE [LARGE SCALE GENOMIC DNA]</scope>
    <source>
        <strain evidence="3 4">DSW-74</strain>
    </source>
</reference>
<proteinExistence type="inferred from homology"/>
<dbReference type="PANTHER" id="PTHR46268">
    <property type="entry name" value="STRESS RESPONSE PROTEIN NHAX"/>
    <property type="match status" value="1"/>
</dbReference>
<dbReference type="STRING" id="1300349.I603_0921"/>
<evidence type="ECO:0000313" key="4">
    <source>
        <dbReference type="Proteomes" id="UP000092484"/>
    </source>
</evidence>
<comment type="caution">
    <text evidence="3">The sequence shown here is derived from an EMBL/GenBank/DDBJ whole genome shotgun (WGS) entry which is preliminary data.</text>
</comment>
<dbReference type="CDD" id="cd00293">
    <property type="entry name" value="USP-like"/>
    <property type="match status" value="1"/>
</dbReference>
<feature type="domain" description="UspA" evidence="2">
    <location>
        <begin position="150"/>
        <end position="269"/>
    </location>
</feature>
<protein>
    <submittedName>
        <fullName evidence="3">Universal stress protein family domain protein</fullName>
    </submittedName>
</protein>
<dbReference type="Gene3D" id="3.40.50.12370">
    <property type="match status" value="1"/>
</dbReference>
<dbReference type="EMBL" id="LZYB01000002">
    <property type="protein sequence ID" value="OBV11478.1"/>
    <property type="molecule type" value="Genomic_DNA"/>
</dbReference>
<gene>
    <name evidence="3" type="ORF">I603_0921</name>
</gene>
<dbReference type="SUPFAM" id="SSF52402">
    <property type="entry name" value="Adenine nucleotide alpha hydrolases-like"/>
    <property type="match status" value="2"/>
</dbReference>
<evidence type="ECO:0000256" key="1">
    <source>
        <dbReference type="ARBA" id="ARBA00008791"/>
    </source>
</evidence>
<accession>A0A1A7BG16</accession>
<organism evidence="3 4">
    <name type="scientific">Erythrobacter dokdonensis DSW-74</name>
    <dbReference type="NCBI Taxonomy" id="1300349"/>
    <lineage>
        <taxon>Bacteria</taxon>
        <taxon>Pseudomonadati</taxon>
        <taxon>Pseudomonadota</taxon>
        <taxon>Alphaproteobacteria</taxon>
        <taxon>Sphingomonadales</taxon>
        <taxon>Erythrobacteraceae</taxon>
        <taxon>Erythrobacter/Porphyrobacter group</taxon>
        <taxon>Erythrobacter</taxon>
    </lineage>
</organism>